<feature type="transmembrane region" description="Helical" evidence="7">
    <location>
        <begin position="122"/>
        <end position="145"/>
    </location>
</feature>
<proteinExistence type="predicted"/>
<dbReference type="NCBIfam" id="TIGR00901">
    <property type="entry name" value="2A0125"/>
    <property type="match status" value="1"/>
</dbReference>
<feature type="transmembrane region" description="Helical" evidence="7">
    <location>
        <begin position="289"/>
        <end position="307"/>
    </location>
</feature>
<reference evidence="9 10" key="1">
    <citation type="journal article" date="2010" name="Stand. Genomic Sci.">
        <title>Complete genome sequence of Haliangium ochraceum type strain (SMP-2).</title>
        <authorList>
            <consortium name="US DOE Joint Genome Institute (JGI-PGF)"/>
            <person name="Ivanova N."/>
            <person name="Daum C."/>
            <person name="Lang E."/>
            <person name="Abt B."/>
            <person name="Kopitz M."/>
            <person name="Saunders E."/>
            <person name="Lapidus A."/>
            <person name="Lucas S."/>
            <person name="Glavina Del Rio T."/>
            <person name="Nolan M."/>
            <person name="Tice H."/>
            <person name="Copeland A."/>
            <person name="Cheng J.F."/>
            <person name="Chen F."/>
            <person name="Bruce D."/>
            <person name="Goodwin L."/>
            <person name="Pitluck S."/>
            <person name="Mavromatis K."/>
            <person name="Pati A."/>
            <person name="Mikhailova N."/>
            <person name="Chen A."/>
            <person name="Palaniappan K."/>
            <person name="Land M."/>
            <person name="Hauser L."/>
            <person name="Chang Y.J."/>
            <person name="Jeffries C.D."/>
            <person name="Detter J.C."/>
            <person name="Brettin T."/>
            <person name="Rohde M."/>
            <person name="Goker M."/>
            <person name="Bristow J."/>
            <person name="Markowitz V."/>
            <person name="Eisen J.A."/>
            <person name="Hugenholtz P."/>
            <person name="Kyrpides N.C."/>
            <person name="Klenk H.P."/>
        </authorList>
    </citation>
    <scope>NUCLEOTIDE SEQUENCE [LARGE SCALE GENOMIC DNA]</scope>
    <source>
        <strain evidence="10">DSM 14365 / CIP 107738 / JCM 11303 / AJ 13395 / SMP-2</strain>
    </source>
</reference>
<feature type="transmembrane region" description="Helical" evidence="7">
    <location>
        <begin position="248"/>
        <end position="269"/>
    </location>
</feature>
<feature type="domain" description="Major facilitator superfamily (MFS) profile" evidence="8">
    <location>
        <begin position="23"/>
        <end position="429"/>
    </location>
</feature>
<sequence>MMPGSMSLLRRWRSSLAVYRDRRMLVLLLLGFSSGLPLLLVFGTLSVWLKDIGLSVGAIGLFAAARTPYSVKFLWAPLIDSLPLPVLTRWLGRRRAWMLATQLGLAAALAALALSQPDQEPLLAAILAVLVAVLSASQDIVIDAYRIDRLAVDEQGAGAAVAVMGYRVGMLVASAGAFYLVGFGVSWPLTYLIMAALMGVGVATTLACREPEATGGLPAITRDGSSVLAQMRRSVVAPLADFARRRGFVLLLCFVLLFKLGDALAGTMTNVFLVDIGFTKLDIANIAKTYGLVATILGVVLGGWLVRALGMVRALWVAGLVQMASNLMFSLQAWAGADTWLLVATIGIENISGGVGTAAFVAYLSGLCSKAYSATQYALLSALAGAIRNLLSTVTGYVAEAVGWFDYFLLTALAAAPGLLLLYVIGRSDWFASPPEAQAADADAGADAGAAADRGAGSDAARS</sequence>
<dbReference type="KEGG" id="hoh:Hoch_5113"/>
<dbReference type="InterPro" id="IPR011701">
    <property type="entry name" value="MFS"/>
</dbReference>
<dbReference type="PANTHER" id="PTHR12778:SF10">
    <property type="entry name" value="MAJOR FACILITATOR SUPERFAMILY DOMAIN-CONTAINING PROTEIN 3"/>
    <property type="match status" value="1"/>
</dbReference>
<dbReference type="AlphaFoldDB" id="D0LWF1"/>
<keyword evidence="4 7" id="KW-1133">Transmembrane helix</keyword>
<name>D0LWF1_HALO1</name>
<dbReference type="HOGENOM" id="CLU_029352_1_2_7"/>
<feature type="transmembrane region" description="Helical" evidence="7">
    <location>
        <begin position="404"/>
        <end position="425"/>
    </location>
</feature>
<keyword evidence="3 7" id="KW-0812">Transmembrane</keyword>
<feature type="transmembrane region" description="Helical" evidence="7">
    <location>
        <begin position="377"/>
        <end position="398"/>
    </location>
</feature>
<feature type="transmembrane region" description="Helical" evidence="7">
    <location>
        <begin position="96"/>
        <end position="116"/>
    </location>
</feature>
<dbReference type="PROSITE" id="PS50850">
    <property type="entry name" value="MFS"/>
    <property type="match status" value="1"/>
</dbReference>
<evidence type="ECO:0000259" key="8">
    <source>
        <dbReference type="PROSITE" id="PS50850"/>
    </source>
</evidence>
<dbReference type="OrthoDB" id="9787815at2"/>
<evidence type="ECO:0000256" key="4">
    <source>
        <dbReference type="ARBA" id="ARBA00022989"/>
    </source>
</evidence>
<dbReference type="InterPro" id="IPR020846">
    <property type="entry name" value="MFS_dom"/>
</dbReference>
<organism evidence="9 10">
    <name type="scientific">Haliangium ochraceum (strain DSM 14365 / JCM 11303 / SMP-2)</name>
    <dbReference type="NCBI Taxonomy" id="502025"/>
    <lineage>
        <taxon>Bacteria</taxon>
        <taxon>Pseudomonadati</taxon>
        <taxon>Myxococcota</taxon>
        <taxon>Polyangia</taxon>
        <taxon>Haliangiales</taxon>
        <taxon>Kofleriaceae</taxon>
        <taxon>Haliangium</taxon>
    </lineage>
</organism>
<gene>
    <name evidence="9" type="ordered locus">Hoch_5113</name>
</gene>
<keyword evidence="10" id="KW-1185">Reference proteome</keyword>
<evidence type="ECO:0000256" key="1">
    <source>
        <dbReference type="ARBA" id="ARBA00004141"/>
    </source>
</evidence>
<dbReference type="GO" id="GO:0016020">
    <property type="term" value="C:membrane"/>
    <property type="evidence" value="ECO:0007669"/>
    <property type="project" value="UniProtKB-SubCell"/>
</dbReference>
<dbReference type="Proteomes" id="UP000001880">
    <property type="component" value="Chromosome"/>
</dbReference>
<evidence type="ECO:0000256" key="5">
    <source>
        <dbReference type="ARBA" id="ARBA00023136"/>
    </source>
</evidence>
<feature type="transmembrane region" description="Helical" evidence="7">
    <location>
        <begin position="187"/>
        <end position="208"/>
    </location>
</feature>
<evidence type="ECO:0000256" key="7">
    <source>
        <dbReference type="SAM" id="Phobius"/>
    </source>
</evidence>
<feature type="transmembrane region" description="Helical" evidence="7">
    <location>
        <begin position="340"/>
        <end position="365"/>
    </location>
</feature>
<keyword evidence="2" id="KW-0813">Transport</keyword>
<evidence type="ECO:0000313" key="10">
    <source>
        <dbReference type="Proteomes" id="UP000001880"/>
    </source>
</evidence>
<feature type="region of interest" description="Disordered" evidence="6">
    <location>
        <begin position="442"/>
        <end position="463"/>
    </location>
</feature>
<dbReference type="STRING" id="502025.Hoch_5113"/>
<dbReference type="EMBL" id="CP001804">
    <property type="protein sequence ID" value="ACY17601.1"/>
    <property type="molecule type" value="Genomic_DNA"/>
</dbReference>
<dbReference type="SUPFAM" id="SSF103473">
    <property type="entry name" value="MFS general substrate transporter"/>
    <property type="match status" value="1"/>
</dbReference>
<dbReference type="PANTHER" id="PTHR12778">
    <property type="entry name" value="SOLUTE CARRIER FAMILY 33 ACETYL-COA TRANSPORTER -RELATED"/>
    <property type="match status" value="1"/>
</dbReference>
<evidence type="ECO:0000313" key="9">
    <source>
        <dbReference type="EMBL" id="ACY17601.1"/>
    </source>
</evidence>
<evidence type="ECO:0000256" key="3">
    <source>
        <dbReference type="ARBA" id="ARBA00022692"/>
    </source>
</evidence>
<accession>D0LWF1</accession>
<dbReference type="GO" id="GO:0022857">
    <property type="term" value="F:transmembrane transporter activity"/>
    <property type="evidence" value="ECO:0007669"/>
    <property type="project" value="InterPro"/>
</dbReference>
<dbReference type="InterPro" id="IPR004752">
    <property type="entry name" value="AmpG_permease/AT-1"/>
</dbReference>
<protein>
    <submittedName>
        <fullName evidence="9">Major facilitator superfamily MFS_1</fullName>
    </submittedName>
</protein>
<dbReference type="Gene3D" id="1.20.1250.20">
    <property type="entry name" value="MFS general substrate transporter like domains"/>
    <property type="match status" value="1"/>
</dbReference>
<dbReference type="Pfam" id="PF07690">
    <property type="entry name" value="MFS_1"/>
    <property type="match status" value="1"/>
</dbReference>
<dbReference type="eggNOG" id="COG2211">
    <property type="taxonomic scope" value="Bacteria"/>
</dbReference>
<feature type="transmembrane region" description="Helical" evidence="7">
    <location>
        <begin position="53"/>
        <end position="75"/>
    </location>
</feature>
<evidence type="ECO:0000256" key="6">
    <source>
        <dbReference type="SAM" id="MobiDB-lite"/>
    </source>
</evidence>
<evidence type="ECO:0000256" key="2">
    <source>
        <dbReference type="ARBA" id="ARBA00022448"/>
    </source>
</evidence>
<comment type="subcellular location">
    <subcellularLocation>
        <location evidence="1">Membrane</location>
        <topology evidence="1">Multi-pass membrane protein</topology>
    </subcellularLocation>
</comment>
<dbReference type="InterPro" id="IPR036259">
    <property type="entry name" value="MFS_trans_sf"/>
</dbReference>
<feature type="transmembrane region" description="Helical" evidence="7">
    <location>
        <begin position="314"/>
        <end position="334"/>
    </location>
</feature>
<keyword evidence="5 7" id="KW-0472">Membrane</keyword>
<feature type="transmembrane region" description="Helical" evidence="7">
    <location>
        <begin position="157"/>
        <end position="181"/>
    </location>
</feature>